<protein>
    <submittedName>
        <fullName evidence="1">Uncharacterized protein</fullName>
    </submittedName>
</protein>
<proteinExistence type="predicted"/>
<dbReference type="AlphaFoldDB" id="A0A382GP05"/>
<evidence type="ECO:0000313" key="1">
    <source>
        <dbReference type="EMBL" id="SVB76534.1"/>
    </source>
</evidence>
<organism evidence="1">
    <name type="scientific">marine metagenome</name>
    <dbReference type="NCBI Taxonomy" id="408172"/>
    <lineage>
        <taxon>unclassified sequences</taxon>
        <taxon>metagenomes</taxon>
        <taxon>ecological metagenomes</taxon>
    </lineage>
</organism>
<reference evidence="1" key="1">
    <citation type="submission" date="2018-05" db="EMBL/GenBank/DDBJ databases">
        <authorList>
            <person name="Lanie J.A."/>
            <person name="Ng W.-L."/>
            <person name="Kazmierczak K.M."/>
            <person name="Andrzejewski T.M."/>
            <person name="Davidsen T.M."/>
            <person name="Wayne K.J."/>
            <person name="Tettelin H."/>
            <person name="Glass J.I."/>
            <person name="Rusch D."/>
            <person name="Podicherti R."/>
            <person name="Tsui H.-C.T."/>
            <person name="Winkler M.E."/>
        </authorList>
    </citation>
    <scope>NUCLEOTIDE SEQUENCE</scope>
</reference>
<sequence length="132" mass="15245">MVGTLNFTGENYQLFIPGQMDESYSCDEETVLNDFKIEFVDKQKSNEECVAVKEFPTNCTEPEGVEHEELPCFLKRKGTKTIYAAGYYIIKFPNLLGKAFCPKLSTLENYKYEGPFLQEMERDLTHSKLTKM</sequence>
<accession>A0A382GP05</accession>
<name>A0A382GP05_9ZZZZ</name>
<dbReference type="EMBL" id="UINC01056468">
    <property type="protein sequence ID" value="SVB76534.1"/>
    <property type="molecule type" value="Genomic_DNA"/>
</dbReference>
<gene>
    <name evidence="1" type="ORF">METZ01_LOCUS229388</name>
</gene>